<dbReference type="Pfam" id="PF11335">
    <property type="entry name" value="DUF3137"/>
    <property type="match status" value="1"/>
</dbReference>
<dbReference type="KEGG" id="mcob:NCTC10184_00271"/>
<reference evidence="2 3" key="1">
    <citation type="submission" date="2019-01" db="EMBL/GenBank/DDBJ databases">
        <authorList>
            <consortium name="Pathogen Informatics"/>
        </authorList>
    </citation>
    <scope>NUCLEOTIDE SEQUENCE [LARGE SCALE GENOMIC DNA]</scope>
    <source>
        <strain evidence="2 3">NCTC10184</strain>
    </source>
</reference>
<keyword evidence="1" id="KW-0812">Transmembrane</keyword>
<keyword evidence="1" id="KW-0472">Membrane</keyword>
<proteinExistence type="predicted"/>
<dbReference type="RefSeq" id="WP_129622903.1">
    <property type="nucleotide sequence ID" value="NZ_LR215043.1"/>
</dbReference>
<dbReference type="InterPro" id="IPR021484">
    <property type="entry name" value="DUF3137"/>
</dbReference>
<dbReference type="OrthoDB" id="401412at2"/>
<feature type="transmembrane region" description="Helical" evidence="1">
    <location>
        <begin position="41"/>
        <end position="66"/>
    </location>
</feature>
<feature type="transmembrane region" description="Helical" evidence="1">
    <location>
        <begin position="78"/>
        <end position="99"/>
    </location>
</feature>
<protein>
    <submittedName>
        <fullName evidence="2">Protein of uncharacterized function (DUF3137)</fullName>
    </submittedName>
</protein>
<dbReference type="Proteomes" id="UP000290876">
    <property type="component" value="Chromosome"/>
</dbReference>
<evidence type="ECO:0000313" key="3">
    <source>
        <dbReference type="Proteomes" id="UP000290876"/>
    </source>
</evidence>
<keyword evidence="3" id="KW-1185">Reference proteome</keyword>
<accession>A0A449BA27</accession>
<keyword evidence="1" id="KW-1133">Transmembrane helix</keyword>
<evidence type="ECO:0000313" key="2">
    <source>
        <dbReference type="EMBL" id="VEU78052.1"/>
    </source>
</evidence>
<name>A0A449BA27_9BACT</name>
<dbReference type="EMBL" id="LR215043">
    <property type="protein sequence ID" value="VEU78052.1"/>
    <property type="molecule type" value="Genomic_DNA"/>
</dbReference>
<evidence type="ECO:0000256" key="1">
    <source>
        <dbReference type="SAM" id="Phobius"/>
    </source>
</evidence>
<gene>
    <name evidence="2" type="ORF">NCTC10184_00271</name>
</gene>
<feature type="transmembrane region" description="Helical" evidence="1">
    <location>
        <begin position="348"/>
        <end position="369"/>
    </location>
</feature>
<organism evidence="2 3">
    <name type="scientific">Mycoplasmopsis columbinasalis</name>
    <dbReference type="NCBI Taxonomy" id="114880"/>
    <lineage>
        <taxon>Bacteria</taxon>
        <taxon>Bacillati</taxon>
        <taxon>Mycoplasmatota</taxon>
        <taxon>Mycoplasmoidales</taxon>
        <taxon>Metamycoplasmataceae</taxon>
        <taxon>Mycoplasmopsis</taxon>
    </lineage>
</organism>
<dbReference type="AlphaFoldDB" id="A0A449BA27"/>
<sequence length="374" mass="43669">MRVVQQPISYNEFNEKYRPIIKADITNIIKKPEIEKNRKKATIFLGLTLGFLVLFIIFTIILVFTFSSAPGYDDSAKLLVLMSLMMLVLLLCVLFGVLWGKFRNKLFKLLKYEIGQLDYFRVLFKKMGLKFAPTSLAERRIYDEDLDLQNAYKEHFDTIRQPIRNYEKYLVNYAGIPAEATIVSRGQQYFIADEWNNNWMMQMLTFHWVYTIYDHTNKTTRKVDCYKTVFAMEGVYAKVPNDNYFTFSMGTRCALNGNQKPNVNLENVAFNKAFHIYTNDQVKIRQAFTPLAMETALNHVNQNIKVIPAGFGLQYSDHIVRSWFIPKGDPLKIDLPAVRLSMNKVIEFVVNDIINGIYSIYWVISLFNIPPMFY</sequence>